<name>A0A5J6FK66_9ACTN</name>
<keyword evidence="2" id="KW-1185">Reference proteome</keyword>
<proteinExistence type="predicted"/>
<dbReference type="KEGG" id="snk:CP967_33615"/>
<reference evidence="1 2" key="1">
    <citation type="submission" date="2017-09" db="EMBL/GenBank/DDBJ databases">
        <authorList>
            <person name="Lee N."/>
            <person name="Cho B.-K."/>
        </authorList>
    </citation>
    <scope>NUCLEOTIDE SEQUENCE [LARGE SCALE GENOMIC DNA]</scope>
    <source>
        <strain evidence="1 2">ATCC 12769</strain>
    </source>
</reference>
<protein>
    <submittedName>
        <fullName evidence="1">Uncharacterized protein</fullName>
    </submittedName>
</protein>
<gene>
    <name evidence="1" type="ORF">CP967_33615</name>
</gene>
<evidence type="ECO:0000313" key="1">
    <source>
        <dbReference type="EMBL" id="QEU76257.1"/>
    </source>
</evidence>
<dbReference type="OrthoDB" id="4524286at2"/>
<evidence type="ECO:0000313" key="2">
    <source>
        <dbReference type="Proteomes" id="UP000326178"/>
    </source>
</evidence>
<organism evidence="1 2">
    <name type="scientific">Streptomyces nitrosporeus</name>
    <dbReference type="NCBI Taxonomy" id="28894"/>
    <lineage>
        <taxon>Bacteria</taxon>
        <taxon>Bacillati</taxon>
        <taxon>Actinomycetota</taxon>
        <taxon>Actinomycetes</taxon>
        <taxon>Kitasatosporales</taxon>
        <taxon>Streptomycetaceae</taxon>
        <taxon>Streptomyces</taxon>
    </lineage>
</organism>
<dbReference type="EMBL" id="CP023702">
    <property type="protein sequence ID" value="QEU76257.1"/>
    <property type="molecule type" value="Genomic_DNA"/>
</dbReference>
<accession>A0A5J6FK66</accession>
<sequence>MSPWPSTCVWAQPVQALHDGGVRSGGEVRQGPGPSVLRVLWESRTDGEALDATAGRLRRLQDAFTAAATGSPVQALYSPRWWRCVRVS</sequence>
<dbReference type="AlphaFoldDB" id="A0A5J6FK66"/>
<dbReference type="Proteomes" id="UP000326178">
    <property type="component" value="Chromosome"/>
</dbReference>